<comment type="pathway">
    <text evidence="1">Cofactor biosynthesis; riboflavin biosynthesis.</text>
</comment>
<organism evidence="5 6">
    <name type="scientific">Terrabacter aeriphilus</name>
    <dbReference type="NCBI Taxonomy" id="515662"/>
    <lineage>
        <taxon>Bacteria</taxon>
        <taxon>Bacillati</taxon>
        <taxon>Actinomycetota</taxon>
        <taxon>Actinomycetes</taxon>
        <taxon>Micrococcales</taxon>
        <taxon>Intrasporangiaceae</taxon>
        <taxon>Terrabacter</taxon>
    </lineage>
</organism>
<evidence type="ECO:0000256" key="2">
    <source>
        <dbReference type="ARBA" id="ARBA00022857"/>
    </source>
</evidence>
<evidence type="ECO:0000259" key="4">
    <source>
        <dbReference type="Pfam" id="PF01872"/>
    </source>
</evidence>
<accession>A0ABP9JDB2</accession>
<dbReference type="Gene3D" id="3.40.430.10">
    <property type="entry name" value="Dihydrofolate Reductase, subunit A"/>
    <property type="match status" value="1"/>
</dbReference>
<sequence length="254" mass="26459">MRLLLPGSSGLPAPTALDDAGLFTAYAPPARAWLRCNMVSSLDGAATGADGRSGSINNEADHAVFEVLRALSDAVVVGAGTIRDEGYPPLSVAEPLRALRREQGLADALPLVAVSNRGVVPETLRGCRDGRALLAAPAGAEHLDEARRALGDEHVLVCGDETVDLAALVAMLHARGWQHLLTEGGPGLLGSFLAAGLVDELCFTIAPQVVGGEHPRPVSADGAPTDLDLETLVEQDGTLMGRWFVRRPSAPSDE</sequence>
<keyword evidence="6" id="KW-1185">Reference proteome</keyword>
<keyword evidence="3" id="KW-0560">Oxidoreductase</keyword>
<dbReference type="InterPro" id="IPR050765">
    <property type="entry name" value="Riboflavin_Biosynth_HTPR"/>
</dbReference>
<dbReference type="EMBL" id="BAABIW010000016">
    <property type="protein sequence ID" value="GAA5028508.1"/>
    <property type="molecule type" value="Genomic_DNA"/>
</dbReference>
<dbReference type="RefSeq" id="WP_345507722.1">
    <property type="nucleotide sequence ID" value="NZ_BAABIW010000016.1"/>
</dbReference>
<protein>
    <submittedName>
        <fullName evidence="5">Pyrimidine reductase family protein</fullName>
    </submittedName>
</protein>
<dbReference type="SUPFAM" id="SSF53597">
    <property type="entry name" value="Dihydrofolate reductase-like"/>
    <property type="match status" value="1"/>
</dbReference>
<evidence type="ECO:0000256" key="3">
    <source>
        <dbReference type="ARBA" id="ARBA00023002"/>
    </source>
</evidence>
<evidence type="ECO:0000313" key="5">
    <source>
        <dbReference type="EMBL" id="GAA5028508.1"/>
    </source>
</evidence>
<reference evidence="6" key="1">
    <citation type="journal article" date="2019" name="Int. J. Syst. Evol. Microbiol.">
        <title>The Global Catalogue of Microorganisms (GCM) 10K type strain sequencing project: providing services to taxonomists for standard genome sequencing and annotation.</title>
        <authorList>
            <consortium name="The Broad Institute Genomics Platform"/>
            <consortium name="The Broad Institute Genome Sequencing Center for Infectious Disease"/>
            <person name="Wu L."/>
            <person name="Ma J."/>
        </authorList>
    </citation>
    <scope>NUCLEOTIDE SEQUENCE [LARGE SCALE GENOMIC DNA]</scope>
    <source>
        <strain evidence="6">JCM 17687</strain>
    </source>
</reference>
<evidence type="ECO:0000256" key="1">
    <source>
        <dbReference type="ARBA" id="ARBA00005104"/>
    </source>
</evidence>
<comment type="caution">
    <text evidence="5">The sequence shown here is derived from an EMBL/GenBank/DDBJ whole genome shotgun (WGS) entry which is preliminary data.</text>
</comment>
<dbReference type="PANTHER" id="PTHR38011:SF7">
    <property type="entry name" value="2,5-DIAMINO-6-RIBOSYLAMINO-4(3H)-PYRIMIDINONE 5'-PHOSPHATE REDUCTASE"/>
    <property type="match status" value="1"/>
</dbReference>
<dbReference type="InterPro" id="IPR024072">
    <property type="entry name" value="DHFR-like_dom_sf"/>
</dbReference>
<dbReference type="InterPro" id="IPR002734">
    <property type="entry name" value="RibDG_C"/>
</dbReference>
<evidence type="ECO:0000313" key="6">
    <source>
        <dbReference type="Proteomes" id="UP001500427"/>
    </source>
</evidence>
<keyword evidence="2" id="KW-0521">NADP</keyword>
<gene>
    <name evidence="5" type="ORF">GCM10023258_24080</name>
</gene>
<dbReference type="Proteomes" id="UP001500427">
    <property type="component" value="Unassembled WGS sequence"/>
</dbReference>
<feature type="domain" description="Bacterial bifunctional deaminase-reductase C-terminal" evidence="4">
    <location>
        <begin position="33"/>
        <end position="229"/>
    </location>
</feature>
<name>A0ABP9JDB2_9MICO</name>
<proteinExistence type="predicted"/>
<dbReference type="PANTHER" id="PTHR38011">
    <property type="entry name" value="DIHYDROFOLATE REDUCTASE FAMILY PROTEIN (AFU_ORTHOLOGUE AFUA_8G06820)"/>
    <property type="match status" value="1"/>
</dbReference>
<dbReference type="Pfam" id="PF01872">
    <property type="entry name" value="RibD_C"/>
    <property type="match status" value="1"/>
</dbReference>